<gene>
    <name evidence="2" type="ORF">ODE01S_19810</name>
</gene>
<name>A0A511RN74_9DEIN</name>
<reference evidence="2 3" key="1">
    <citation type="submission" date="2019-07" db="EMBL/GenBank/DDBJ databases">
        <title>Whole genome shotgun sequence of Oceanithermus desulfurans NBRC 100063.</title>
        <authorList>
            <person name="Hosoyama A."/>
            <person name="Uohara A."/>
            <person name="Ohji S."/>
            <person name="Ichikawa N."/>
        </authorList>
    </citation>
    <scope>NUCLEOTIDE SEQUENCE [LARGE SCALE GENOMIC DNA]</scope>
    <source>
        <strain evidence="2 3">NBRC 100063</strain>
    </source>
</reference>
<accession>A0A511RN74</accession>
<evidence type="ECO:0000313" key="3">
    <source>
        <dbReference type="Proteomes" id="UP000321827"/>
    </source>
</evidence>
<feature type="region of interest" description="Disordered" evidence="1">
    <location>
        <begin position="236"/>
        <end position="283"/>
    </location>
</feature>
<evidence type="ECO:0000256" key="1">
    <source>
        <dbReference type="SAM" id="MobiDB-lite"/>
    </source>
</evidence>
<dbReference type="EMBL" id="BJXN01000015">
    <property type="protein sequence ID" value="GEM90547.1"/>
    <property type="molecule type" value="Genomic_DNA"/>
</dbReference>
<organism evidence="2 3">
    <name type="scientific">Oceanithermus desulfurans NBRC 100063</name>
    <dbReference type="NCBI Taxonomy" id="1227550"/>
    <lineage>
        <taxon>Bacteria</taxon>
        <taxon>Thermotogati</taxon>
        <taxon>Deinococcota</taxon>
        <taxon>Deinococci</taxon>
        <taxon>Thermales</taxon>
        <taxon>Thermaceae</taxon>
        <taxon>Oceanithermus</taxon>
    </lineage>
</organism>
<comment type="caution">
    <text evidence="2">The sequence shown here is derived from an EMBL/GenBank/DDBJ whole genome shotgun (WGS) entry which is preliminary data.</text>
</comment>
<sequence>MKNQYFGDINDYRKYGLLSSALSASKMSLFVAWMLTEDDGSSDGGRVDYLEEPDRWSRFDPELFETLRKAVNEEGRRDVAVLEQSGLLSPARYFRERVPRQADERDRWFARLASGAKDADLVFLDPDVGIESRSVSYGNRASEKYVFWHELRRLWDQNNSLLVYQHFPREDRYAFTQRLLGDLEERLPEACPLAFSTSHVLFLLALQPRQVHHECSVLQRPRKDWPGEFRVAPYEGPAAGSGGRSVFPAPRPPGAGKACRPAGWARGPAAARSRAPLPPAPPV</sequence>
<feature type="compositionally biased region" description="Low complexity" evidence="1">
    <location>
        <begin position="260"/>
        <end position="275"/>
    </location>
</feature>
<dbReference type="OrthoDB" id="7823211at2"/>
<dbReference type="Proteomes" id="UP000321827">
    <property type="component" value="Unassembled WGS sequence"/>
</dbReference>
<protein>
    <submittedName>
        <fullName evidence="2">Uncharacterized protein</fullName>
    </submittedName>
</protein>
<evidence type="ECO:0000313" key="2">
    <source>
        <dbReference type="EMBL" id="GEM90547.1"/>
    </source>
</evidence>
<dbReference type="AlphaFoldDB" id="A0A511RN74"/>
<proteinExistence type="predicted"/>
<dbReference type="RefSeq" id="WP_147148375.1">
    <property type="nucleotide sequence ID" value="NZ_BJXN01000015.1"/>
</dbReference>